<name>A0AA38WUD4_9ASTR</name>
<evidence type="ECO:0000313" key="3">
    <source>
        <dbReference type="EMBL" id="KAJ9564171.1"/>
    </source>
</evidence>
<evidence type="ECO:0000256" key="1">
    <source>
        <dbReference type="SAM" id="Phobius"/>
    </source>
</evidence>
<protein>
    <recommendedName>
        <fullName evidence="2">Reverse transcriptase zinc-binding domain-containing protein</fullName>
    </recommendedName>
</protein>
<accession>A0AA38WUD4</accession>
<dbReference type="Proteomes" id="UP001172457">
    <property type="component" value="Chromosome 1"/>
</dbReference>
<keyword evidence="1" id="KW-0472">Membrane</keyword>
<gene>
    <name evidence="3" type="ORF">OSB04_000137</name>
</gene>
<dbReference type="AlphaFoldDB" id="A0AA38WUD4"/>
<feature type="domain" description="Reverse transcriptase zinc-binding" evidence="2">
    <location>
        <begin position="274"/>
        <end position="338"/>
    </location>
</feature>
<dbReference type="EMBL" id="JARYMX010000001">
    <property type="protein sequence ID" value="KAJ9564171.1"/>
    <property type="molecule type" value="Genomic_DNA"/>
</dbReference>
<dbReference type="Pfam" id="PF13966">
    <property type="entry name" value="zf-RVT"/>
    <property type="match status" value="1"/>
</dbReference>
<reference evidence="3" key="1">
    <citation type="submission" date="2023-03" db="EMBL/GenBank/DDBJ databases">
        <title>Chromosome-scale reference genome and RAD-based genetic map of yellow starthistle (Centaurea solstitialis) reveal putative structural variation and QTLs associated with invader traits.</title>
        <authorList>
            <person name="Reatini B."/>
            <person name="Cang F.A."/>
            <person name="Jiang Q."/>
            <person name="Mckibben M.T.W."/>
            <person name="Barker M.S."/>
            <person name="Rieseberg L.H."/>
            <person name="Dlugosch K.M."/>
        </authorList>
    </citation>
    <scope>NUCLEOTIDE SEQUENCE</scope>
    <source>
        <strain evidence="3">CAN-66</strain>
        <tissue evidence="3">Leaf</tissue>
    </source>
</reference>
<keyword evidence="1" id="KW-0812">Transmembrane</keyword>
<evidence type="ECO:0000313" key="4">
    <source>
        <dbReference type="Proteomes" id="UP001172457"/>
    </source>
</evidence>
<evidence type="ECO:0000259" key="2">
    <source>
        <dbReference type="Pfam" id="PF13966"/>
    </source>
</evidence>
<organism evidence="3 4">
    <name type="scientific">Centaurea solstitialis</name>
    <name type="common">yellow star-thistle</name>
    <dbReference type="NCBI Taxonomy" id="347529"/>
    <lineage>
        <taxon>Eukaryota</taxon>
        <taxon>Viridiplantae</taxon>
        <taxon>Streptophyta</taxon>
        <taxon>Embryophyta</taxon>
        <taxon>Tracheophyta</taxon>
        <taxon>Spermatophyta</taxon>
        <taxon>Magnoliopsida</taxon>
        <taxon>eudicotyledons</taxon>
        <taxon>Gunneridae</taxon>
        <taxon>Pentapetalae</taxon>
        <taxon>asterids</taxon>
        <taxon>campanulids</taxon>
        <taxon>Asterales</taxon>
        <taxon>Asteraceae</taxon>
        <taxon>Carduoideae</taxon>
        <taxon>Cardueae</taxon>
        <taxon>Centaureinae</taxon>
        <taxon>Centaurea</taxon>
    </lineage>
</organism>
<keyword evidence="4" id="KW-1185">Reference proteome</keyword>
<keyword evidence="1" id="KW-1133">Transmembrane helix</keyword>
<feature type="transmembrane region" description="Helical" evidence="1">
    <location>
        <begin position="372"/>
        <end position="389"/>
    </location>
</feature>
<dbReference type="PANTHER" id="PTHR33116:SF77">
    <property type="entry name" value="RNA-DIRECTED DNA POLYMERASE"/>
    <property type="match status" value="1"/>
</dbReference>
<sequence>MWKADSLSAGGKLTLCKSVLGSLGLYFFSLFRAPIKVIGELERIRRRFFWGSSLDRKKIDWVAWNSVIASLDHGGLGIGSLRSQNLSLLCKWWWRFRSEKGALWNLVIVAFHGNNGGLDESRQHGKQPGIWRNIVKIKKDFDNVNIPLVSLFQRKISPSSDIQFWQEAWLGSESLKKRFPLLYDLEVKKRCLISERMRFDENGLFTELISGWKKVVLSPSESVELRNLLFLCNSFSALGSSDTWSWALENSGCFSTASIRRSFDDLTLAPSSRSHFYWCNWVPAKVNVLVWRIQLNRIPTRFNLMKRGVTLISDSCPLCNSDVETAEHLFRDCAFSKVVFTGLLNWLKITCSPLSNLANLFDWGTSMGFTRVQATILSVVVYTYLWALWDWRNKMVFKNLSPRLPDGIVSHIQAVAFSWLKHRSGKGHSLFLHNWFCDPLNCLSE</sequence>
<dbReference type="PANTHER" id="PTHR33116">
    <property type="entry name" value="REVERSE TRANSCRIPTASE ZINC-BINDING DOMAIN-CONTAINING PROTEIN-RELATED-RELATED"/>
    <property type="match status" value="1"/>
</dbReference>
<proteinExistence type="predicted"/>
<comment type="caution">
    <text evidence="3">The sequence shown here is derived from an EMBL/GenBank/DDBJ whole genome shotgun (WGS) entry which is preliminary data.</text>
</comment>
<dbReference type="InterPro" id="IPR026960">
    <property type="entry name" value="RVT-Znf"/>
</dbReference>